<name>A0A6C0CAD4_9ZZZZ</name>
<protein>
    <submittedName>
        <fullName evidence="1">Uncharacterized protein</fullName>
    </submittedName>
</protein>
<sequence>MNHETEVVSLEYKQKFIELSSNFMFIDNCIPLLNSRCSIKGVFSV</sequence>
<proteinExistence type="predicted"/>
<accession>A0A6C0CAD4</accession>
<reference evidence="1" key="1">
    <citation type="journal article" date="2020" name="Nature">
        <title>Giant virus diversity and host interactions through global metagenomics.</title>
        <authorList>
            <person name="Schulz F."/>
            <person name="Roux S."/>
            <person name="Paez-Espino D."/>
            <person name="Jungbluth S."/>
            <person name="Walsh D.A."/>
            <person name="Denef V.J."/>
            <person name="McMahon K.D."/>
            <person name="Konstantinidis K.T."/>
            <person name="Eloe-Fadrosh E.A."/>
            <person name="Kyrpides N.C."/>
            <person name="Woyke T."/>
        </authorList>
    </citation>
    <scope>NUCLEOTIDE SEQUENCE</scope>
    <source>
        <strain evidence="1">GVMAG-M-3300020192-26</strain>
    </source>
</reference>
<evidence type="ECO:0000313" key="1">
    <source>
        <dbReference type="EMBL" id="QHT01548.1"/>
    </source>
</evidence>
<organism evidence="1">
    <name type="scientific">viral metagenome</name>
    <dbReference type="NCBI Taxonomy" id="1070528"/>
    <lineage>
        <taxon>unclassified sequences</taxon>
        <taxon>metagenomes</taxon>
        <taxon>organismal metagenomes</taxon>
    </lineage>
</organism>
<dbReference type="EMBL" id="MN739376">
    <property type="protein sequence ID" value="QHT01548.1"/>
    <property type="molecule type" value="Genomic_DNA"/>
</dbReference>
<dbReference type="AlphaFoldDB" id="A0A6C0CAD4"/>